<dbReference type="Pfam" id="PF21761">
    <property type="entry name" value="RedAm-like_C"/>
    <property type="match status" value="1"/>
</dbReference>
<proteinExistence type="predicted"/>
<protein>
    <submittedName>
        <fullName evidence="4">NAD(P)-binding domain-containing protein</fullName>
    </submittedName>
</protein>
<dbReference type="Proteomes" id="UP001209535">
    <property type="component" value="Unassembled WGS sequence"/>
</dbReference>
<keyword evidence="1" id="KW-0560">Oxidoreductase</keyword>
<dbReference type="SUPFAM" id="SSF51735">
    <property type="entry name" value="NAD(P)-binding Rossmann-fold domains"/>
    <property type="match status" value="1"/>
</dbReference>
<dbReference type="RefSeq" id="WP_263338702.1">
    <property type="nucleotide sequence ID" value="NZ_JAOVQO010000017.1"/>
</dbReference>
<dbReference type="PIRSF" id="PIRSF000103">
    <property type="entry name" value="HIBADH"/>
    <property type="match status" value="1"/>
</dbReference>
<reference evidence="4 5" key="1">
    <citation type="submission" date="2022-10" db="EMBL/GenBank/DDBJ databases">
        <title>Defluviimonas sp. nov., isolated from ocean surface sediments.</title>
        <authorList>
            <person name="He W."/>
            <person name="Wang L."/>
            <person name="Zhang D.-F."/>
        </authorList>
    </citation>
    <scope>NUCLEOTIDE SEQUENCE [LARGE SCALE GENOMIC DNA]</scope>
    <source>
        <strain evidence="4 5">WL0024</strain>
    </source>
</reference>
<dbReference type="PANTHER" id="PTHR43580:SF2">
    <property type="entry name" value="CYTOKINE-LIKE NUCLEAR FACTOR N-PAC"/>
    <property type="match status" value="1"/>
</dbReference>
<dbReference type="Pfam" id="PF03446">
    <property type="entry name" value="NAD_binding_2"/>
    <property type="match status" value="1"/>
</dbReference>
<dbReference type="Gene3D" id="1.10.1040.10">
    <property type="entry name" value="N-(1-d-carboxylethyl)-l-norvaline Dehydrogenase, domain 2"/>
    <property type="match status" value="1"/>
</dbReference>
<evidence type="ECO:0000259" key="2">
    <source>
        <dbReference type="Pfam" id="PF03446"/>
    </source>
</evidence>
<evidence type="ECO:0000313" key="4">
    <source>
        <dbReference type="EMBL" id="MCU9849668.1"/>
    </source>
</evidence>
<dbReference type="InterPro" id="IPR048666">
    <property type="entry name" value="RedAm-like_C"/>
</dbReference>
<comment type="caution">
    <text evidence="4">The sequence shown here is derived from an EMBL/GenBank/DDBJ whole genome shotgun (WGS) entry which is preliminary data.</text>
</comment>
<dbReference type="PANTHER" id="PTHR43580">
    <property type="entry name" value="OXIDOREDUCTASE GLYR1-RELATED"/>
    <property type="match status" value="1"/>
</dbReference>
<organism evidence="4 5">
    <name type="scientific">Albidovulum salinarum</name>
    <dbReference type="NCBI Taxonomy" id="2984153"/>
    <lineage>
        <taxon>Bacteria</taxon>
        <taxon>Pseudomonadati</taxon>
        <taxon>Pseudomonadota</taxon>
        <taxon>Alphaproteobacteria</taxon>
        <taxon>Rhodobacterales</taxon>
        <taxon>Paracoccaceae</taxon>
        <taxon>Albidovulum</taxon>
    </lineage>
</organism>
<dbReference type="Gene3D" id="3.40.50.720">
    <property type="entry name" value="NAD(P)-binding Rossmann-like Domain"/>
    <property type="match status" value="1"/>
</dbReference>
<dbReference type="EMBL" id="JAOVQO010000017">
    <property type="protein sequence ID" value="MCU9849668.1"/>
    <property type="molecule type" value="Genomic_DNA"/>
</dbReference>
<dbReference type="InterPro" id="IPR013328">
    <property type="entry name" value="6PGD_dom2"/>
</dbReference>
<dbReference type="InterPro" id="IPR036291">
    <property type="entry name" value="NAD(P)-bd_dom_sf"/>
</dbReference>
<feature type="domain" description="6-phosphogluconate dehydrogenase NADP-binding" evidence="2">
    <location>
        <begin position="3"/>
        <end position="151"/>
    </location>
</feature>
<evidence type="ECO:0000259" key="3">
    <source>
        <dbReference type="Pfam" id="PF21761"/>
    </source>
</evidence>
<evidence type="ECO:0000256" key="1">
    <source>
        <dbReference type="ARBA" id="ARBA00023002"/>
    </source>
</evidence>
<feature type="domain" description="NADPH-dependent reductive aminase-like C-terminal" evidence="3">
    <location>
        <begin position="170"/>
        <end position="285"/>
    </location>
</feature>
<dbReference type="InterPro" id="IPR015815">
    <property type="entry name" value="HIBADH-related"/>
</dbReference>
<name>A0ABT2X6X6_9RHOB</name>
<dbReference type="InterPro" id="IPR006115">
    <property type="entry name" value="6PGDH_NADP-bd"/>
</dbReference>
<gene>
    <name evidence="4" type="ORF">OEZ60_16840</name>
</gene>
<accession>A0ABT2X6X6</accession>
<dbReference type="InterPro" id="IPR051265">
    <property type="entry name" value="HIBADH-related_NP60_sf"/>
</dbReference>
<evidence type="ECO:0000313" key="5">
    <source>
        <dbReference type="Proteomes" id="UP001209535"/>
    </source>
</evidence>
<keyword evidence="5" id="KW-1185">Reference proteome</keyword>
<sequence length="287" mass="29410">MSDVSVIGLGAMGSALAAALIKGGYAVTVWNRSPEKAAPLVAAGAVQAGSAAEALRASPVTVICIASHDKTLELLGAAGDAVSGRTIIELSTGGAEDAEALAAHLDGQGADWMIGIINAYPTGISLPETVLLMVGAEPVWQRCAPIIRTLGGGSARVGDRAGMIAALFAALFTTRQGFMFGMIYGGLVCRKAGIPLDVFASQIPVSMGVLPAYHKYFSDTVPAGKFDNPPATMTVYAAALDDALATFRALGAHAELPQLFSDLAHRGVEAGLDDKALTALVELMSRD</sequence>